<sequence>MRKKPDSSAKKPDSNDKKVLSNPTGDAKSNVMTQNRYDALSDHEDTDLAENEDPHMEEDILSSEEVEVNDEKPPPIVLHGKYEYKKLLAFCKEGTTHDVCLKFTKNNTIIITQSVQDFNILKEGLKTSKKTQWHTYATKGERTHGFVIYGLDNSPAEADVKQDLEEKGINCKYVYKMKNTNSPLYVVITDNKTTLRDLESKAKTVEFVIVKWKKLINSRKIIQCHKCQVWGHAASNCHANPKCLKCAKDHLTSDCTLKKEVPEDQKLLKCANCGQGHLANSTSCDLPNVPSKTRTSFRHQFLSLTRGLRTGTTLTRTEIPPRPT</sequence>
<comment type="caution">
    <text evidence="2">The sequence shown here is derived from an EMBL/GenBank/DDBJ whole genome shotgun (WGS) entry which is preliminary data.</text>
</comment>
<protein>
    <recommendedName>
        <fullName evidence="4">Nucleic-acid-binding protein from transposon X-element</fullName>
    </recommendedName>
</protein>
<dbReference type="PANTHER" id="PTHR33273">
    <property type="entry name" value="DOMAIN-CONTAINING PROTEIN, PUTATIVE-RELATED"/>
    <property type="match status" value="1"/>
</dbReference>
<dbReference type="GO" id="GO:0003676">
    <property type="term" value="F:nucleic acid binding"/>
    <property type="evidence" value="ECO:0007669"/>
    <property type="project" value="InterPro"/>
</dbReference>
<organism evidence="2 3">
    <name type="scientific">Tenebrio molitor</name>
    <name type="common">Yellow mealworm beetle</name>
    <dbReference type="NCBI Taxonomy" id="7067"/>
    <lineage>
        <taxon>Eukaryota</taxon>
        <taxon>Metazoa</taxon>
        <taxon>Ecdysozoa</taxon>
        <taxon>Arthropoda</taxon>
        <taxon>Hexapoda</taxon>
        <taxon>Insecta</taxon>
        <taxon>Pterygota</taxon>
        <taxon>Neoptera</taxon>
        <taxon>Endopterygota</taxon>
        <taxon>Coleoptera</taxon>
        <taxon>Polyphaga</taxon>
        <taxon>Cucujiformia</taxon>
        <taxon>Tenebrionidae</taxon>
        <taxon>Tenebrio</taxon>
    </lineage>
</organism>
<feature type="region of interest" description="Disordered" evidence="1">
    <location>
        <begin position="1"/>
        <end position="55"/>
    </location>
</feature>
<keyword evidence="3" id="KW-1185">Reference proteome</keyword>
<dbReference type="EMBL" id="JABDTM020010520">
    <property type="protein sequence ID" value="KAH0820869.1"/>
    <property type="molecule type" value="Genomic_DNA"/>
</dbReference>
<dbReference type="PANTHER" id="PTHR33273:SF2">
    <property type="entry name" value="ENDONUCLEASE_EXONUCLEASE_PHOSPHATASE DOMAIN-CONTAINING PROTEIN"/>
    <property type="match status" value="1"/>
</dbReference>
<evidence type="ECO:0008006" key="4">
    <source>
        <dbReference type="Google" id="ProtNLM"/>
    </source>
</evidence>
<evidence type="ECO:0000256" key="1">
    <source>
        <dbReference type="SAM" id="MobiDB-lite"/>
    </source>
</evidence>
<dbReference type="SUPFAM" id="SSF57756">
    <property type="entry name" value="Retrovirus zinc finger-like domains"/>
    <property type="match status" value="1"/>
</dbReference>
<dbReference type="AlphaFoldDB" id="A0A8J6LFE5"/>
<dbReference type="InterPro" id="IPR036875">
    <property type="entry name" value="Znf_CCHC_sf"/>
</dbReference>
<name>A0A8J6LFE5_TENMO</name>
<evidence type="ECO:0000313" key="2">
    <source>
        <dbReference type="EMBL" id="KAH0820869.1"/>
    </source>
</evidence>
<evidence type="ECO:0000313" key="3">
    <source>
        <dbReference type="Proteomes" id="UP000719412"/>
    </source>
</evidence>
<gene>
    <name evidence="2" type="ORF">GEV33_001922</name>
</gene>
<dbReference type="GO" id="GO:0008270">
    <property type="term" value="F:zinc ion binding"/>
    <property type="evidence" value="ECO:0007669"/>
    <property type="project" value="InterPro"/>
</dbReference>
<proteinExistence type="predicted"/>
<feature type="compositionally biased region" description="Basic and acidic residues" evidence="1">
    <location>
        <begin position="1"/>
        <end position="19"/>
    </location>
</feature>
<accession>A0A8J6LFE5</accession>
<dbReference type="Proteomes" id="UP000719412">
    <property type="component" value="Unassembled WGS sequence"/>
</dbReference>
<reference evidence="2" key="2">
    <citation type="submission" date="2021-08" db="EMBL/GenBank/DDBJ databases">
        <authorList>
            <person name="Eriksson T."/>
        </authorList>
    </citation>
    <scope>NUCLEOTIDE SEQUENCE</scope>
    <source>
        <strain evidence="2">Stoneville</strain>
        <tissue evidence="2">Whole head</tissue>
    </source>
</reference>
<reference evidence="2" key="1">
    <citation type="journal article" date="2020" name="J Insects Food Feed">
        <title>The yellow mealworm (Tenebrio molitor) genome: a resource for the emerging insects as food and feed industry.</title>
        <authorList>
            <person name="Eriksson T."/>
            <person name="Andere A."/>
            <person name="Kelstrup H."/>
            <person name="Emery V."/>
            <person name="Picard C."/>
        </authorList>
    </citation>
    <scope>NUCLEOTIDE SEQUENCE</scope>
    <source>
        <strain evidence="2">Stoneville</strain>
        <tissue evidence="2">Whole head</tissue>
    </source>
</reference>